<dbReference type="InterPro" id="IPR007122">
    <property type="entry name" value="Villin/Gelsolin"/>
</dbReference>
<dbReference type="AlphaFoldDB" id="G3N7K5"/>
<keyword evidence="12" id="KW-1185">Reference proteome</keyword>
<dbReference type="PANTHER" id="PTHR11977">
    <property type="entry name" value="VILLIN"/>
    <property type="match status" value="1"/>
</dbReference>
<dbReference type="FunFam" id="1.10.950.10:FF:000003">
    <property type="entry name" value="supervillin isoform X2"/>
    <property type="match status" value="1"/>
</dbReference>
<reference evidence="11 12" key="1">
    <citation type="journal article" date="2021" name="G3 (Bethesda)">
        <title>Improved contiguity of the threespine stickleback genome using long-read sequencing.</title>
        <authorList>
            <person name="Nath S."/>
            <person name="Shaw D.E."/>
            <person name="White M.A."/>
        </authorList>
    </citation>
    <scope>NUCLEOTIDE SEQUENCE [LARGE SCALE GENOMIC DNA]</scope>
    <source>
        <strain evidence="11 12">Lake Benthic</strain>
    </source>
</reference>
<proteinExistence type="inferred from homology"/>
<name>G3N7K5_GASAC</name>
<dbReference type="CDD" id="cd11293">
    <property type="entry name" value="gelsolin_S4_like"/>
    <property type="match status" value="1"/>
</dbReference>
<dbReference type="GO" id="GO:0005737">
    <property type="term" value="C:cytoplasm"/>
    <property type="evidence" value="ECO:0007669"/>
    <property type="project" value="TreeGrafter"/>
</dbReference>
<reference evidence="11" key="2">
    <citation type="submission" date="2025-08" db="UniProtKB">
        <authorList>
            <consortium name="Ensembl"/>
        </authorList>
    </citation>
    <scope>IDENTIFICATION</scope>
</reference>
<dbReference type="InterPro" id="IPR003128">
    <property type="entry name" value="Villin_headpiece"/>
</dbReference>
<dbReference type="CDD" id="cd11289">
    <property type="entry name" value="gelsolin_S2_like"/>
    <property type="match status" value="1"/>
</dbReference>
<dbReference type="Proteomes" id="UP000007635">
    <property type="component" value="Chromosome XXI"/>
</dbReference>
<protein>
    <recommendedName>
        <fullName evidence="10">HP domain-containing protein</fullName>
    </recommendedName>
</protein>
<feature type="region of interest" description="Disordered" evidence="9">
    <location>
        <begin position="611"/>
        <end position="746"/>
    </location>
</feature>
<dbReference type="InterPro" id="IPR029006">
    <property type="entry name" value="ADF-H/Gelsolin-like_dom_sf"/>
</dbReference>
<feature type="region of interest" description="Disordered" evidence="9">
    <location>
        <begin position="569"/>
        <end position="597"/>
    </location>
</feature>
<feature type="compositionally biased region" description="Basic and acidic residues" evidence="9">
    <location>
        <begin position="672"/>
        <end position="695"/>
    </location>
</feature>
<feature type="domain" description="HP" evidence="10">
    <location>
        <begin position="1894"/>
        <end position="1957"/>
    </location>
</feature>
<feature type="compositionally biased region" description="Acidic residues" evidence="9">
    <location>
        <begin position="729"/>
        <end position="740"/>
    </location>
</feature>
<dbReference type="GO" id="GO:0051014">
    <property type="term" value="P:actin filament severing"/>
    <property type="evidence" value="ECO:0007669"/>
    <property type="project" value="TreeGrafter"/>
</dbReference>
<dbReference type="CDD" id="cd11288">
    <property type="entry name" value="gelsolin_S5_like"/>
    <property type="match status" value="1"/>
</dbReference>
<dbReference type="CDD" id="cd11280">
    <property type="entry name" value="gelsolin_like"/>
    <property type="match status" value="1"/>
</dbReference>
<dbReference type="InterPro" id="IPR007123">
    <property type="entry name" value="Gelsolin-like_dom"/>
</dbReference>
<comment type="similarity">
    <text evidence="3">Belongs to the villin/gelsolin family.</text>
</comment>
<feature type="region of interest" description="Disordered" evidence="9">
    <location>
        <begin position="170"/>
        <end position="200"/>
    </location>
</feature>
<dbReference type="Gene3D" id="3.40.20.10">
    <property type="entry name" value="Severin"/>
    <property type="match status" value="5"/>
</dbReference>
<dbReference type="GO" id="GO:0008154">
    <property type="term" value="P:actin polymerization or depolymerization"/>
    <property type="evidence" value="ECO:0007669"/>
    <property type="project" value="TreeGrafter"/>
</dbReference>
<keyword evidence="5" id="KW-0677">Repeat</keyword>
<organism evidence="11 12">
    <name type="scientific">Gasterosteus aculeatus aculeatus</name>
    <name type="common">three-spined stickleback</name>
    <dbReference type="NCBI Taxonomy" id="481459"/>
    <lineage>
        <taxon>Eukaryota</taxon>
        <taxon>Metazoa</taxon>
        <taxon>Chordata</taxon>
        <taxon>Craniata</taxon>
        <taxon>Vertebrata</taxon>
        <taxon>Euteleostomi</taxon>
        <taxon>Actinopterygii</taxon>
        <taxon>Neopterygii</taxon>
        <taxon>Teleostei</taxon>
        <taxon>Neoteleostei</taxon>
        <taxon>Acanthomorphata</taxon>
        <taxon>Eupercaria</taxon>
        <taxon>Perciformes</taxon>
        <taxon>Cottioidei</taxon>
        <taxon>Gasterosteales</taxon>
        <taxon>Gasterosteidae</taxon>
        <taxon>Gasterosteus</taxon>
    </lineage>
</organism>
<evidence type="ECO:0000256" key="1">
    <source>
        <dbReference type="ARBA" id="ARBA00004170"/>
    </source>
</evidence>
<evidence type="ECO:0000256" key="9">
    <source>
        <dbReference type="SAM" id="MobiDB-lite"/>
    </source>
</evidence>
<dbReference type="Pfam" id="PF02209">
    <property type="entry name" value="VHP"/>
    <property type="match status" value="1"/>
</dbReference>
<accession>G3N7K5</accession>
<dbReference type="PROSITE" id="PS51089">
    <property type="entry name" value="HP"/>
    <property type="match status" value="1"/>
</dbReference>
<evidence type="ECO:0000256" key="2">
    <source>
        <dbReference type="ARBA" id="ARBA00004245"/>
    </source>
</evidence>
<dbReference type="Pfam" id="PF00626">
    <property type="entry name" value="Gelsolin"/>
    <property type="match status" value="1"/>
</dbReference>
<evidence type="ECO:0000256" key="4">
    <source>
        <dbReference type="ARBA" id="ARBA00022490"/>
    </source>
</evidence>
<dbReference type="SMART" id="SM00262">
    <property type="entry name" value="GEL"/>
    <property type="match status" value="5"/>
</dbReference>
<evidence type="ECO:0000256" key="3">
    <source>
        <dbReference type="ARBA" id="ARBA00008418"/>
    </source>
</evidence>
<dbReference type="GO" id="GO:0051016">
    <property type="term" value="P:barbed-end actin filament capping"/>
    <property type="evidence" value="ECO:0007669"/>
    <property type="project" value="TreeGrafter"/>
</dbReference>
<feature type="region of interest" description="Disordered" evidence="9">
    <location>
        <begin position="492"/>
        <end position="518"/>
    </location>
</feature>
<dbReference type="PANTHER" id="PTHR11977:SF86">
    <property type="entry name" value="SUPERVILLIN ISOFORM X1"/>
    <property type="match status" value="1"/>
</dbReference>
<feature type="region of interest" description="Disordered" evidence="9">
    <location>
        <begin position="302"/>
        <end position="328"/>
    </location>
</feature>
<reference evidence="11" key="3">
    <citation type="submission" date="2025-09" db="UniProtKB">
        <authorList>
            <consortium name="Ensembl"/>
        </authorList>
    </citation>
    <scope>IDENTIFICATION</scope>
</reference>
<dbReference type="Gene3D" id="1.10.950.10">
    <property type="entry name" value="Villin headpiece domain"/>
    <property type="match status" value="1"/>
</dbReference>
<feature type="compositionally biased region" description="Basic and acidic residues" evidence="9">
    <location>
        <begin position="235"/>
        <end position="260"/>
    </location>
</feature>
<keyword evidence="8" id="KW-0206">Cytoskeleton</keyword>
<sequence>MYRNPWISNYLTHVKFCSQGLGSEIPNKLSNPRLLQKRALSFQKEFSLDEKEDPAKSTKDIDVSLLANLPRVSELRKRFEGITTSTSDWEMNRKERIARRLEGIDGEVHPSLLPSLVANRLLEEDTPRYTRASDPCEPFGVTVQRYGMDGFECPEMQVAAPERQARALCRPDPQSSVPMEPACTSASTTGGPKPESKAERIARYKAERRRQLAERYGISLDQEPDLGQPPRSTRTRKELEGSERRIRGESVGKDGQDIAHRSYTGSLGANSRAPLHGHSDPGQGMGRTRADSFTERERLMNLENQRRAAPPEPPSSYMDGTSLSSPARVPAKDYSVTVMQPSSPKLSRHLSLSSPKHGASPGDLFIEQQAHNILSRQGSRVSSDLASTEADEEKLDERAKLSVAAKRSLFRELEKTIDGGAPKPRYRNTAVDRRLRRTQDRSRTQPVTTEEVVIAATVPTHAPHTVTFQTAVARVPSPTLVYSTAPPYSLQASSQQSAAAPREKRAAATRQQSGQVQDTKVYPISKLVSTVEEKAHSEGPDEPDLSTLSLVEKMALFNRLAQPPIRVTRTRGDTRQRRTNARYQTQPITLGDMEQEPSDIDVRDELLCFSPGEPLQLQNGPASRFGNLPASSSSSSAQRGGTVSTDHAGDIHLTRAAAGAQVEPLLPSFEGPSRRSRDPADHQRCQMLPRGKDGPDLGGGKRKLSSPEGAVRQAALPQPQTGGKRREVDEEEVGEEEEEWQLAKGWGDTAMQSSESPMILEQQETHAQYADSQRSRAVSVALPDSTVVTSRVGSVSPASVGLFQLEEEEELSNMTRARQMSIRDRVALLKKSGEDDWRSRINRKQDAAQATADEQHLHHLEEEEQIFKKKDDELLMMIDEIDVSDELWTTRSPRPTQVDERHPWRRKRIAESEMEHQGNEAHLSIQERKRLIVAQEESWKTKGYGAANDSTQFTVAARMVKKGLASPSALQAPVSSKPKNSSLAIAKPQEEIKAMPDLNLESDMKLDKLESFIGKLNSKVSGLPESTITVTQKKVKEVMTLEDETFSKFYRQVEELSPTTNRLEISLDDFDAIFGPQLPKLTSEMEQHKRAVRPARNVQSSRNPLKMLAAREDIRHEYTEQRLNVGLLESKRMKAEKTNKNSGFSDVALAGLASKENFSNINLRSVNISEQMSNNSAVPYKKLMLLQVKGRRHVQTRLVEPRASSLNSGDCFLLVTPHHCFIWTGEFANVIEKNKASELANFIQRKRDLGCRANYVQVIEEGVSTHSHSAKDFWNILGGQLSYQSAGTPDEDELYEGAIVETNCIYRLIDDKLVPDDDFWAKVPSCSLLFPKEVLVFDFGSEMYIWHGKEVTLAQRKVAFQLAKHLWNGTFDYTNCDINPLDPGECNTLIPKKGQGRPDWAVFGRLTQHNETTLFKEKFLDWCDSRRTPSPAKNNEHITNQKEQPPFNQPHAYDASLMLPLPQAPVCTRLDGFNVGRGYGLVEAEEWRSYEISTLGVEVWHILEFDYSRLPCQSIGQFHEGDTYVMKWKYMVSAAVGRRQNPEQQKSAGAGREKCCYFFWQGRNSTVSEKGTSALMTVELDEERGAQVQVQQGKEPPCFLQCFKGGMVIHSGRREEEEENSQSDWRLYCVRGEAEVEGHLLEVACHCTSLRSRASMVLLSASQAAIYLWHGCKSQAHTREVARTAANHIREHCPLETGLHSSSKVTIWECDEGAEPAGFWEPLRRRDRKAYDCMLQDPGRFNFSPRLYQLSSSSGEFVAVEFLYPARDPREVNSMPFLQEDLYAASQPALFLVDNHHEVYLWQGWWPQDSESTGSAQIRWDSDRKCAMETVLQYCREKNEKKPPKAYLIHAGLEPLTFTNMFPSWEHREDIAEITEREAEVCNQIILVEDVLARLCKTTYPLADVLTRPLPEGVDPLRLEVYLSDEDFEKALQTTREEYSALPGWKQVKLKKAKGLF</sequence>
<dbReference type="GO" id="GO:0005546">
    <property type="term" value="F:phosphatidylinositol-4,5-bisphosphate binding"/>
    <property type="evidence" value="ECO:0007669"/>
    <property type="project" value="TreeGrafter"/>
</dbReference>
<evidence type="ECO:0000256" key="7">
    <source>
        <dbReference type="ARBA" id="ARBA00023203"/>
    </source>
</evidence>
<keyword evidence="7" id="KW-0009">Actin-binding</keyword>
<dbReference type="GO" id="GO:0016020">
    <property type="term" value="C:membrane"/>
    <property type="evidence" value="ECO:0007669"/>
    <property type="project" value="UniProtKB-SubCell"/>
</dbReference>
<evidence type="ECO:0000313" key="11">
    <source>
        <dbReference type="Ensembl" id="ENSGACP00000001288.2"/>
    </source>
</evidence>
<feature type="region of interest" description="Disordered" evidence="9">
    <location>
        <begin position="215"/>
        <end position="289"/>
    </location>
</feature>
<dbReference type="GO" id="GO:0015629">
    <property type="term" value="C:actin cytoskeleton"/>
    <property type="evidence" value="ECO:0007669"/>
    <property type="project" value="TreeGrafter"/>
</dbReference>
<dbReference type="Ensembl" id="ENSGACT00000001289.2">
    <property type="protein sequence ID" value="ENSGACP00000001288.2"/>
    <property type="gene ID" value="ENSGACG00000000987.2"/>
</dbReference>
<dbReference type="SMART" id="SM00153">
    <property type="entry name" value="VHP"/>
    <property type="match status" value="1"/>
</dbReference>
<dbReference type="GeneTree" id="ENSGT00940000154653"/>
<dbReference type="GO" id="GO:0051015">
    <property type="term" value="F:actin filament binding"/>
    <property type="evidence" value="ECO:0007669"/>
    <property type="project" value="InterPro"/>
</dbReference>
<keyword evidence="4" id="KW-0963">Cytoplasm</keyword>
<evidence type="ECO:0000259" key="10">
    <source>
        <dbReference type="PROSITE" id="PS51089"/>
    </source>
</evidence>
<keyword evidence="6" id="KW-0472">Membrane</keyword>
<dbReference type="SUPFAM" id="SSF55753">
    <property type="entry name" value="Actin depolymerizing proteins"/>
    <property type="match status" value="5"/>
</dbReference>
<evidence type="ECO:0000256" key="8">
    <source>
        <dbReference type="ARBA" id="ARBA00023212"/>
    </source>
</evidence>
<evidence type="ECO:0000313" key="12">
    <source>
        <dbReference type="Proteomes" id="UP000007635"/>
    </source>
</evidence>
<evidence type="ECO:0000256" key="6">
    <source>
        <dbReference type="ARBA" id="ARBA00023136"/>
    </source>
</evidence>
<comment type="subcellular location">
    <subcellularLocation>
        <location evidence="2">Cytoplasm</location>
        <location evidence="2">Cytoskeleton</location>
    </subcellularLocation>
    <subcellularLocation>
        <location evidence="1">Membrane</location>
        <topology evidence="1">Peripheral membrane protein</topology>
    </subcellularLocation>
</comment>
<dbReference type="InterPro" id="IPR036886">
    <property type="entry name" value="Villin_headpiece_dom_sf"/>
</dbReference>
<dbReference type="SUPFAM" id="SSF47050">
    <property type="entry name" value="VHP, Villin headpiece domain"/>
    <property type="match status" value="1"/>
</dbReference>
<dbReference type="Bgee" id="ENSGACG00000000987">
    <property type="expression patterns" value="Expressed in muscle tissue and 9 other cell types or tissues"/>
</dbReference>
<evidence type="ECO:0000256" key="5">
    <source>
        <dbReference type="ARBA" id="ARBA00022737"/>
    </source>
</evidence>